<dbReference type="AlphaFoldDB" id="A0A1J8PI54"/>
<reference evidence="2 3" key="1">
    <citation type="submission" date="2016-03" db="EMBL/GenBank/DDBJ databases">
        <title>Comparative genomics of the ectomycorrhizal sister species Rhizopogon vinicolor and Rhizopogon vesiculosus (Basidiomycota: Boletales) reveals a divergence of the mating type B locus.</title>
        <authorList>
            <person name="Mujic A.B."/>
            <person name="Kuo A."/>
            <person name="Tritt A."/>
            <person name="Lipzen A."/>
            <person name="Chen C."/>
            <person name="Johnson J."/>
            <person name="Sharma A."/>
            <person name="Barry K."/>
            <person name="Grigoriev I.V."/>
            <person name="Spatafora J.W."/>
        </authorList>
    </citation>
    <scope>NUCLEOTIDE SEQUENCE [LARGE SCALE GENOMIC DNA]</scope>
    <source>
        <strain evidence="2 3">AM-OR11-056</strain>
    </source>
</reference>
<accession>A0A1J8PI54</accession>
<comment type="caution">
    <text evidence="2">The sequence shown here is derived from an EMBL/GenBank/DDBJ whole genome shotgun (WGS) entry which is preliminary data.</text>
</comment>
<feature type="compositionally biased region" description="Polar residues" evidence="1">
    <location>
        <begin position="30"/>
        <end position="42"/>
    </location>
</feature>
<evidence type="ECO:0000313" key="2">
    <source>
        <dbReference type="EMBL" id="OJA08271.1"/>
    </source>
</evidence>
<feature type="compositionally biased region" description="Basic and acidic residues" evidence="1">
    <location>
        <begin position="294"/>
        <end position="316"/>
    </location>
</feature>
<evidence type="ECO:0000256" key="1">
    <source>
        <dbReference type="SAM" id="MobiDB-lite"/>
    </source>
</evidence>
<evidence type="ECO:0008006" key="4">
    <source>
        <dbReference type="Google" id="ProtNLM"/>
    </source>
</evidence>
<protein>
    <recommendedName>
        <fullName evidence="4">Extracellular mutant protein 11 C-terminal domain-containing protein</fullName>
    </recommendedName>
</protein>
<proteinExistence type="predicted"/>
<feature type="region of interest" description="Disordered" evidence="1">
    <location>
        <begin position="290"/>
        <end position="322"/>
    </location>
</feature>
<feature type="region of interest" description="Disordered" evidence="1">
    <location>
        <begin position="1"/>
        <end position="101"/>
    </location>
</feature>
<dbReference type="EMBL" id="LVVM01006350">
    <property type="protein sequence ID" value="OJA08271.1"/>
    <property type="molecule type" value="Genomic_DNA"/>
</dbReference>
<gene>
    <name evidence="2" type="ORF">AZE42_03785</name>
</gene>
<keyword evidence="3" id="KW-1185">Reference proteome</keyword>
<dbReference type="Proteomes" id="UP000183567">
    <property type="component" value="Unassembled WGS sequence"/>
</dbReference>
<feature type="compositionally biased region" description="Polar residues" evidence="1">
    <location>
        <begin position="86"/>
        <end position="97"/>
    </location>
</feature>
<name>A0A1J8PI54_9AGAM</name>
<organism evidence="2 3">
    <name type="scientific">Rhizopogon vesiculosus</name>
    <dbReference type="NCBI Taxonomy" id="180088"/>
    <lineage>
        <taxon>Eukaryota</taxon>
        <taxon>Fungi</taxon>
        <taxon>Dikarya</taxon>
        <taxon>Basidiomycota</taxon>
        <taxon>Agaricomycotina</taxon>
        <taxon>Agaricomycetes</taxon>
        <taxon>Agaricomycetidae</taxon>
        <taxon>Boletales</taxon>
        <taxon>Suillineae</taxon>
        <taxon>Rhizopogonaceae</taxon>
        <taxon>Rhizopogon</taxon>
    </lineage>
</organism>
<evidence type="ECO:0000313" key="3">
    <source>
        <dbReference type="Proteomes" id="UP000183567"/>
    </source>
</evidence>
<sequence length="437" mass="47813">MSARQTFVPRSASRASNHADTEHPFDMPPRSQSSIGQPQHNRSIQHDPDPTLSTSHKNDSEKRPRFAAMLGKNKHAGKPGSAGTGDHQSATGNSFSSAPVRFSGVRRPDIQSLAPPPRSSSPFCGIGSPFVAPPIPGPKFAQPTSPMPSTVPQRADLTISGLKDAHISTGGVVSGLISASRVIAVPVPSYEPIHRDLDGEHTFSSNKSFAPKSQYAQLERIHEDLEPEIANEDEALLGAHRTGVTAPVLRRMKRTIQGAQEDEANFSLPDEIEYGRKVKRVRIDEFTSELPSVRPDDSNHSGVDHDHHSLHPDLDTAARQSSPPICQPGSGAVDDLSLEGMFAGMETFLSAETFAGLVRKWSTCSREEWLQGSEELVNQFKDIIDWVKDNLTANITLYSRLDDQVRDRREEQAQLTEHLRRGLGTARSDLIAICRGK</sequence>
<dbReference type="OrthoDB" id="3261714at2759"/>